<accession>A0A8H7VUE7</accession>
<dbReference type="EMBL" id="JAEPRE010000043">
    <property type="protein sequence ID" value="KAG2234936.1"/>
    <property type="molecule type" value="Genomic_DNA"/>
</dbReference>
<organism evidence="2 3">
    <name type="scientific">Thamnidium elegans</name>
    <dbReference type="NCBI Taxonomy" id="101142"/>
    <lineage>
        <taxon>Eukaryota</taxon>
        <taxon>Fungi</taxon>
        <taxon>Fungi incertae sedis</taxon>
        <taxon>Mucoromycota</taxon>
        <taxon>Mucoromycotina</taxon>
        <taxon>Mucoromycetes</taxon>
        <taxon>Mucorales</taxon>
        <taxon>Mucorineae</taxon>
        <taxon>Mucoraceae</taxon>
        <taxon>Thamnidium</taxon>
    </lineage>
</organism>
<sequence length="242" mass="27304">MFSIINFNNSAIASTSPGRGSGWDTTEELLLVASYAKYFDSLQTTTSDFEKSEIYLNISNYYNQEAIEQSSMYRSSDEQKGRRSTGEAGFEDDIVQFSDNLPEGQHTSSAPEHEHSDAPQGSEPPLTRRRMETSPLAPISSTPTPIAPFVPSSRPTRNITRSQANNLSDAETIIERIVDREHSFRQGQLQEFREYMAIRADRSDSLIEALLVSRRESNALIAQNIARMRELQDQIRQQGPHQ</sequence>
<feature type="compositionally biased region" description="Basic and acidic residues" evidence="1">
    <location>
        <begin position="75"/>
        <end position="85"/>
    </location>
</feature>
<protein>
    <submittedName>
        <fullName evidence="2">Uncharacterized protein</fullName>
    </submittedName>
</protein>
<feature type="compositionally biased region" description="Polar residues" evidence="1">
    <location>
        <begin position="153"/>
        <end position="165"/>
    </location>
</feature>
<dbReference type="AlphaFoldDB" id="A0A8H7VUE7"/>
<evidence type="ECO:0000313" key="2">
    <source>
        <dbReference type="EMBL" id="KAG2234936.1"/>
    </source>
</evidence>
<comment type="caution">
    <text evidence="2">The sequence shown here is derived from an EMBL/GenBank/DDBJ whole genome shotgun (WGS) entry which is preliminary data.</text>
</comment>
<feature type="region of interest" description="Disordered" evidence="1">
    <location>
        <begin position="70"/>
        <end position="165"/>
    </location>
</feature>
<proteinExistence type="predicted"/>
<evidence type="ECO:0000313" key="3">
    <source>
        <dbReference type="Proteomes" id="UP000613177"/>
    </source>
</evidence>
<reference evidence="2" key="1">
    <citation type="submission" date="2021-01" db="EMBL/GenBank/DDBJ databases">
        <title>Metabolic potential, ecology and presence of endohyphal bacteria is reflected in genomic diversity of Mucoromycotina.</title>
        <authorList>
            <person name="Muszewska A."/>
            <person name="Okrasinska A."/>
            <person name="Steczkiewicz K."/>
            <person name="Drgas O."/>
            <person name="Orlowska M."/>
            <person name="Perlinska-Lenart U."/>
            <person name="Aleksandrzak-Piekarczyk T."/>
            <person name="Szatraj K."/>
            <person name="Zielenkiewicz U."/>
            <person name="Pilsyk S."/>
            <person name="Malc E."/>
            <person name="Mieczkowski P."/>
            <person name="Kruszewska J.S."/>
            <person name="Biernat P."/>
            <person name="Pawlowska J."/>
        </authorList>
    </citation>
    <scope>NUCLEOTIDE SEQUENCE</scope>
    <source>
        <strain evidence="2">WA0000018081</strain>
    </source>
</reference>
<dbReference type="Proteomes" id="UP000613177">
    <property type="component" value="Unassembled WGS sequence"/>
</dbReference>
<name>A0A8H7VUE7_9FUNG</name>
<gene>
    <name evidence="2" type="ORF">INT48_000363</name>
</gene>
<evidence type="ECO:0000256" key="1">
    <source>
        <dbReference type="SAM" id="MobiDB-lite"/>
    </source>
</evidence>
<keyword evidence="3" id="KW-1185">Reference proteome</keyword>